<protein>
    <submittedName>
        <fullName evidence="1">Uncharacterized protein</fullName>
    </submittedName>
</protein>
<organism evidence="1 2">
    <name type="scientific">Carnegiea gigantea</name>
    <dbReference type="NCBI Taxonomy" id="171969"/>
    <lineage>
        <taxon>Eukaryota</taxon>
        <taxon>Viridiplantae</taxon>
        <taxon>Streptophyta</taxon>
        <taxon>Embryophyta</taxon>
        <taxon>Tracheophyta</taxon>
        <taxon>Spermatophyta</taxon>
        <taxon>Magnoliopsida</taxon>
        <taxon>eudicotyledons</taxon>
        <taxon>Gunneridae</taxon>
        <taxon>Pentapetalae</taxon>
        <taxon>Caryophyllales</taxon>
        <taxon>Cactineae</taxon>
        <taxon>Cactaceae</taxon>
        <taxon>Cactoideae</taxon>
        <taxon>Echinocereeae</taxon>
        <taxon>Carnegiea</taxon>
    </lineage>
</organism>
<keyword evidence="2" id="KW-1185">Reference proteome</keyword>
<dbReference type="PANTHER" id="PTHR33233:SF17">
    <property type="entry name" value="DUF4283 DOMAIN-CONTAINING PROTEIN"/>
    <property type="match status" value="1"/>
</dbReference>
<dbReference type="PANTHER" id="PTHR33233">
    <property type="entry name" value="ENDONUCLEASE/EXONUCLEASE/PHOSPHATASE"/>
    <property type="match status" value="1"/>
</dbReference>
<name>A0A9Q1JEG8_9CARY</name>
<sequence length="250" mass="28933">MEKIRGVSDMIGWAWNVESTIGVGPHRREDASSIEITETLDASAKEKRNETVIPMCEKENETMTEVIETRSPPRPTCSYATLIDSDAGTSLNFVQAPMINSVKCAKIKSNDVTPEIDYWKSSILCSVLGANAPLEVIEGFIGRIWEAYDIDKICWVRKGVYLPKQDWKLARHSHKDWQIYQGEINAKYARLLIEMQVDDDFLDFIEIINEHNVVMRRKVEYGWKPIRCSHCIMYRHCEEECRKKSQLRTE</sequence>
<dbReference type="AlphaFoldDB" id="A0A9Q1JEG8"/>
<evidence type="ECO:0000313" key="1">
    <source>
        <dbReference type="EMBL" id="KAJ8420062.1"/>
    </source>
</evidence>
<reference evidence="1" key="1">
    <citation type="submission" date="2022-04" db="EMBL/GenBank/DDBJ databases">
        <title>Carnegiea gigantea Genome sequencing and assembly v2.</title>
        <authorList>
            <person name="Copetti D."/>
            <person name="Sanderson M.J."/>
            <person name="Burquez A."/>
            <person name="Wojciechowski M.F."/>
        </authorList>
    </citation>
    <scope>NUCLEOTIDE SEQUENCE</scope>
    <source>
        <strain evidence="1">SGP5-SGP5p</strain>
        <tissue evidence="1">Aerial part</tissue>
    </source>
</reference>
<dbReference type="Proteomes" id="UP001153076">
    <property type="component" value="Unassembled WGS sequence"/>
</dbReference>
<comment type="caution">
    <text evidence="1">The sequence shown here is derived from an EMBL/GenBank/DDBJ whole genome shotgun (WGS) entry which is preliminary data.</text>
</comment>
<proteinExistence type="predicted"/>
<gene>
    <name evidence="1" type="ORF">Cgig2_009515</name>
</gene>
<evidence type="ECO:0000313" key="2">
    <source>
        <dbReference type="Proteomes" id="UP001153076"/>
    </source>
</evidence>
<dbReference type="OrthoDB" id="851886at2759"/>
<accession>A0A9Q1JEG8</accession>
<dbReference type="EMBL" id="JAKOGI010003913">
    <property type="protein sequence ID" value="KAJ8420062.1"/>
    <property type="molecule type" value="Genomic_DNA"/>
</dbReference>